<dbReference type="Proteomes" id="UP000004913">
    <property type="component" value="Unassembled WGS sequence"/>
</dbReference>
<dbReference type="SUPFAM" id="SSF49842">
    <property type="entry name" value="TNF-like"/>
    <property type="match status" value="1"/>
</dbReference>
<protein>
    <submittedName>
        <fullName evidence="2">Uncharacterized protein</fullName>
    </submittedName>
</protein>
<dbReference type="STRING" id="742766.HMPREF9455_01746"/>
<comment type="caution">
    <text evidence="2">The sequence shown here is derived from an EMBL/GenBank/DDBJ whole genome shotgun (WGS) entry which is preliminary data.</text>
</comment>
<keyword evidence="1" id="KW-0732">Signal</keyword>
<gene>
    <name evidence="2" type="ORF">HMPREF9455_01746</name>
</gene>
<evidence type="ECO:0000313" key="2">
    <source>
        <dbReference type="EMBL" id="EGK02112.1"/>
    </source>
</evidence>
<dbReference type="InterPro" id="IPR008983">
    <property type="entry name" value="Tumour_necrosis_fac-like_dom"/>
</dbReference>
<dbReference type="EMBL" id="ADLV01000019">
    <property type="protein sequence ID" value="EGK02112.1"/>
    <property type="molecule type" value="Genomic_DNA"/>
</dbReference>
<evidence type="ECO:0000256" key="1">
    <source>
        <dbReference type="SAM" id="SignalP"/>
    </source>
</evidence>
<evidence type="ECO:0000313" key="3">
    <source>
        <dbReference type="Proteomes" id="UP000004913"/>
    </source>
</evidence>
<dbReference type="AlphaFoldDB" id="F5IXC9"/>
<name>F5IXC9_9BACT</name>
<accession>F5IXC9</accession>
<feature type="signal peptide" evidence="1">
    <location>
        <begin position="1"/>
        <end position="24"/>
    </location>
</feature>
<dbReference type="Gene3D" id="2.60.120.40">
    <property type="match status" value="1"/>
</dbReference>
<proteinExistence type="predicted"/>
<reference evidence="2 3" key="1">
    <citation type="submission" date="2011-04" db="EMBL/GenBank/DDBJ databases">
        <title>The Genome Sequence of Dysgonomonas gadei ATCC BAA-286.</title>
        <authorList>
            <consortium name="The Broad Institute Genome Sequencing Platform"/>
            <person name="Earl A."/>
            <person name="Ward D."/>
            <person name="Feldgarden M."/>
            <person name="Gevers D."/>
            <person name="Pudlo N."/>
            <person name="Martens E."/>
            <person name="Allen-Vercoe E."/>
            <person name="Young S.K."/>
            <person name="Zeng Q."/>
            <person name="Gargeya S."/>
            <person name="Fitzgerald M."/>
            <person name="Haas B."/>
            <person name="Abouelleil A."/>
            <person name="Alvarado L."/>
            <person name="Arachchi H.M."/>
            <person name="Berlin A."/>
            <person name="Brown A."/>
            <person name="Chapman S.B."/>
            <person name="Chen Z."/>
            <person name="Dunbar C."/>
            <person name="Freedman E."/>
            <person name="Gearin G."/>
            <person name="Gellesch M."/>
            <person name="Goldberg J."/>
            <person name="Griggs A."/>
            <person name="Gujja S."/>
            <person name="Heiman D."/>
            <person name="Howarth C."/>
            <person name="Larson L."/>
            <person name="Lui A."/>
            <person name="MacDonald P.J.P."/>
            <person name="Mehta T."/>
            <person name="Montmayeur A."/>
            <person name="Murphy C."/>
            <person name="Neiman D."/>
            <person name="Pearson M."/>
            <person name="Priest M."/>
            <person name="Roberts A."/>
            <person name="Saif S."/>
            <person name="Shea T."/>
            <person name="Shenoy N."/>
            <person name="Sisk P."/>
            <person name="Stolte C."/>
            <person name="Sykes S."/>
            <person name="Yandava C."/>
            <person name="Wortman J."/>
            <person name="Nusbaum C."/>
            <person name="Birren B."/>
        </authorList>
    </citation>
    <scope>NUCLEOTIDE SEQUENCE [LARGE SCALE GENOMIC DNA]</scope>
    <source>
        <strain evidence="2 3">ATCC BAA-286</strain>
    </source>
</reference>
<sequence>MKFKITILLLLLLTNCMGSNSIFAQVTIGVLEEPKATLDIRSANPSIPTAIDGILVPWVTNFPEENPPSSPTETGNLVLLRKNSGTKEEFQSKTDGFYYWNGNEWVHLITAPSSEVMEQIYCVYGQDFKSITGSSYNNVDRQVLFNKLIYNDVNVSVDKRFSLSDSKLTIGKTGTYLVSLSITFKRTPASNAGCDAQTDFTAKVLVDNNTTPIVQGITNTSSETTSGSQILVNVIVKLTKGNVLTAYVRQVSADSTSTGAPCNYPYNGLGVNSLTLYYLHK</sequence>
<dbReference type="HOGENOM" id="CLU_1150269_0_0_10"/>
<feature type="chain" id="PRO_5003324135" evidence="1">
    <location>
        <begin position="25"/>
        <end position="281"/>
    </location>
</feature>
<keyword evidence="3" id="KW-1185">Reference proteome</keyword>
<organism evidence="2 3">
    <name type="scientific">Dysgonomonas gadei ATCC BAA-286</name>
    <dbReference type="NCBI Taxonomy" id="742766"/>
    <lineage>
        <taxon>Bacteria</taxon>
        <taxon>Pseudomonadati</taxon>
        <taxon>Bacteroidota</taxon>
        <taxon>Bacteroidia</taxon>
        <taxon>Bacteroidales</taxon>
        <taxon>Dysgonomonadaceae</taxon>
        <taxon>Dysgonomonas</taxon>
    </lineage>
</organism>